<evidence type="ECO:0000313" key="3">
    <source>
        <dbReference type="Proteomes" id="UP000616201"/>
    </source>
</evidence>
<dbReference type="Pfam" id="PF18976">
    <property type="entry name" value="DUF5712"/>
    <property type="match status" value="1"/>
</dbReference>
<reference evidence="2" key="1">
    <citation type="submission" date="2018-02" db="EMBL/GenBank/DDBJ databases">
        <authorList>
            <person name="Vasarhelyi B.M."/>
            <person name="Deshmukh S."/>
            <person name="Balint B."/>
            <person name="Kukolya J."/>
        </authorList>
    </citation>
    <scope>NUCLEOTIDE SEQUENCE</scope>
    <source>
        <strain evidence="2">KB22</strain>
    </source>
</reference>
<dbReference type="EMBL" id="PRDK01000002">
    <property type="protein sequence ID" value="MBE8712644.1"/>
    <property type="molecule type" value="Genomic_DNA"/>
</dbReference>
<dbReference type="Proteomes" id="UP000616201">
    <property type="component" value="Unassembled WGS sequence"/>
</dbReference>
<evidence type="ECO:0000256" key="1">
    <source>
        <dbReference type="SAM" id="MobiDB-lite"/>
    </source>
</evidence>
<feature type="region of interest" description="Disordered" evidence="1">
    <location>
        <begin position="74"/>
        <end position="100"/>
    </location>
</feature>
<sequence>MDEYAINLKRPGIGTNEGLLWFGKLENYRCYGYQDKEVKNGTRKKGERKEGIQMHVQIVVSRKDITDRIKLSLQNTSRGKNKSHSAKLGQFNPMAFKESG</sequence>
<evidence type="ECO:0000313" key="2">
    <source>
        <dbReference type="EMBL" id="MBE8712644.1"/>
    </source>
</evidence>
<protein>
    <submittedName>
        <fullName evidence="2">Uncharacterized protein</fullName>
    </submittedName>
</protein>
<dbReference type="InterPro" id="IPR043766">
    <property type="entry name" value="BfmA-like"/>
</dbReference>
<gene>
    <name evidence="2" type="ORF">C4F49_02970</name>
</gene>
<accession>A0A928UWZ8</accession>
<comment type="caution">
    <text evidence="2">The sequence shown here is derived from an EMBL/GenBank/DDBJ whole genome shotgun (WGS) entry which is preliminary data.</text>
</comment>
<dbReference type="AlphaFoldDB" id="A0A928UWZ8"/>
<name>A0A928UWZ8_9SPHI</name>
<proteinExistence type="predicted"/>
<organism evidence="2 3">
    <name type="scientific">Sphingobacterium hungaricum</name>
    <dbReference type="NCBI Taxonomy" id="2082723"/>
    <lineage>
        <taxon>Bacteria</taxon>
        <taxon>Pseudomonadati</taxon>
        <taxon>Bacteroidota</taxon>
        <taxon>Sphingobacteriia</taxon>
        <taxon>Sphingobacteriales</taxon>
        <taxon>Sphingobacteriaceae</taxon>
        <taxon>Sphingobacterium</taxon>
    </lineage>
</organism>
<keyword evidence="3" id="KW-1185">Reference proteome</keyword>